<evidence type="ECO:0000313" key="2">
    <source>
        <dbReference type="EMBL" id="KAH3673941.1"/>
    </source>
</evidence>
<dbReference type="EMBL" id="JAEUBD010000526">
    <property type="protein sequence ID" value="KAH3673941.1"/>
    <property type="molecule type" value="Genomic_DNA"/>
</dbReference>
<feature type="transmembrane region" description="Helical" evidence="1">
    <location>
        <begin position="101"/>
        <end position="120"/>
    </location>
</feature>
<keyword evidence="1" id="KW-0812">Transmembrane</keyword>
<reference evidence="2" key="1">
    <citation type="journal article" date="2021" name="Open Biol.">
        <title>Shared evolutionary footprints suggest mitochondrial oxidative damage underlies multiple complex I losses in fungi.</title>
        <authorList>
            <person name="Schikora-Tamarit M.A."/>
            <person name="Marcet-Houben M."/>
            <person name="Nosek J."/>
            <person name="Gabaldon T."/>
        </authorList>
    </citation>
    <scope>NUCLEOTIDE SEQUENCE</scope>
    <source>
        <strain evidence="2">NCAIM Y.01608</strain>
    </source>
</reference>
<dbReference type="Proteomes" id="UP000788993">
    <property type="component" value="Unassembled WGS sequence"/>
</dbReference>
<sequence>MAPATDPRRKDEGRSLRSLITVSESLSDRLGPKLAFENDSIRERILSGSLEWNISLTMSLKLAMSILSFWASCLNFSSSLINGSFSISAEKSAGVNFSSLFSARYFFTGSISELVFIVWLRFDRISKNLSVLIS</sequence>
<feature type="transmembrane region" description="Helical" evidence="1">
    <location>
        <begin position="62"/>
        <end position="81"/>
    </location>
</feature>
<proteinExistence type="predicted"/>
<gene>
    <name evidence="2" type="ORF">OGATHE_001921</name>
</gene>
<name>A0A9P8TD53_9ASCO</name>
<keyword evidence="1" id="KW-0472">Membrane</keyword>
<comment type="caution">
    <text evidence="2">The sequence shown here is derived from an EMBL/GenBank/DDBJ whole genome shotgun (WGS) entry which is preliminary data.</text>
</comment>
<keyword evidence="1" id="KW-1133">Transmembrane helix</keyword>
<dbReference type="AlphaFoldDB" id="A0A9P8TD53"/>
<organism evidence="2 3">
    <name type="scientific">Ogataea polymorpha</name>
    <dbReference type="NCBI Taxonomy" id="460523"/>
    <lineage>
        <taxon>Eukaryota</taxon>
        <taxon>Fungi</taxon>
        <taxon>Dikarya</taxon>
        <taxon>Ascomycota</taxon>
        <taxon>Saccharomycotina</taxon>
        <taxon>Pichiomycetes</taxon>
        <taxon>Pichiales</taxon>
        <taxon>Pichiaceae</taxon>
        <taxon>Ogataea</taxon>
    </lineage>
</organism>
<accession>A0A9P8TD53</accession>
<evidence type="ECO:0000256" key="1">
    <source>
        <dbReference type="SAM" id="Phobius"/>
    </source>
</evidence>
<evidence type="ECO:0000313" key="3">
    <source>
        <dbReference type="Proteomes" id="UP000788993"/>
    </source>
</evidence>
<reference evidence="2" key="2">
    <citation type="submission" date="2021-01" db="EMBL/GenBank/DDBJ databases">
        <authorList>
            <person name="Schikora-Tamarit M.A."/>
        </authorList>
    </citation>
    <scope>NUCLEOTIDE SEQUENCE</scope>
    <source>
        <strain evidence="2">NCAIM Y.01608</strain>
    </source>
</reference>
<protein>
    <submittedName>
        <fullName evidence="2">Uncharacterized protein</fullName>
    </submittedName>
</protein>
<keyword evidence="3" id="KW-1185">Reference proteome</keyword>